<proteinExistence type="predicted"/>
<dbReference type="Proteomes" id="UP000805193">
    <property type="component" value="Unassembled WGS sequence"/>
</dbReference>
<name>A0AC60QBF9_IXOPE</name>
<keyword evidence="2" id="KW-1185">Reference proteome</keyword>
<protein>
    <submittedName>
        <fullName evidence="1">Uncharacterized protein</fullName>
    </submittedName>
</protein>
<evidence type="ECO:0000313" key="1">
    <source>
        <dbReference type="EMBL" id="KAG0431026.1"/>
    </source>
</evidence>
<reference evidence="1 2" key="1">
    <citation type="journal article" date="2020" name="Cell">
        <title>Large-Scale Comparative Analyses of Tick Genomes Elucidate Their Genetic Diversity and Vector Capacities.</title>
        <authorList>
            <consortium name="Tick Genome and Microbiome Consortium (TIGMIC)"/>
            <person name="Jia N."/>
            <person name="Wang J."/>
            <person name="Shi W."/>
            <person name="Du L."/>
            <person name="Sun Y."/>
            <person name="Zhan W."/>
            <person name="Jiang J.F."/>
            <person name="Wang Q."/>
            <person name="Zhang B."/>
            <person name="Ji P."/>
            <person name="Bell-Sakyi L."/>
            <person name="Cui X.M."/>
            <person name="Yuan T.T."/>
            <person name="Jiang B.G."/>
            <person name="Yang W.F."/>
            <person name="Lam T.T."/>
            <person name="Chang Q.C."/>
            <person name="Ding S.J."/>
            <person name="Wang X.J."/>
            <person name="Zhu J.G."/>
            <person name="Ruan X.D."/>
            <person name="Zhao L."/>
            <person name="Wei J.T."/>
            <person name="Ye R.Z."/>
            <person name="Que T.C."/>
            <person name="Du C.H."/>
            <person name="Zhou Y.H."/>
            <person name="Cheng J.X."/>
            <person name="Dai P.F."/>
            <person name="Guo W.B."/>
            <person name="Han X.H."/>
            <person name="Huang E.J."/>
            <person name="Li L.F."/>
            <person name="Wei W."/>
            <person name="Gao Y.C."/>
            <person name="Liu J.Z."/>
            <person name="Shao H.Z."/>
            <person name="Wang X."/>
            <person name="Wang C.C."/>
            <person name="Yang T.C."/>
            <person name="Huo Q.B."/>
            <person name="Li W."/>
            <person name="Chen H.Y."/>
            <person name="Chen S.E."/>
            <person name="Zhou L.G."/>
            <person name="Ni X.B."/>
            <person name="Tian J.H."/>
            <person name="Sheng Y."/>
            <person name="Liu T."/>
            <person name="Pan Y.S."/>
            <person name="Xia L.Y."/>
            <person name="Li J."/>
            <person name="Zhao F."/>
            <person name="Cao W.C."/>
        </authorList>
    </citation>
    <scope>NUCLEOTIDE SEQUENCE [LARGE SCALE GENOMIC DNA]</scope>
    <source>
        <strain evidence="1">Iper-2018</strain>
    </source>
</reference>
<comment type="caution">
    <text evidence="1">The sequence shown here is derived from an EMBL/GenBank/DDBJ whole genome shotgun (WGS) entry which is preliminary data.</text>
</comment>
<evidence type="ECO:0000313" key="2">
    <source>
        <dbReference type="Proteomes" id="UP000805193"/>
    </source>
</evidence>
<sequence length="212" mass="24241">MDLPPDVDPATMDPASRVMFLMCLRAHHEDVLTSIRAEVQSARREADCLEERLLTNSLVIAAATAGCTIMPQSVQAYLWGERWFEDTLPHLLESHFKQAFRVRPTTFRYIVDVCRPHLERQVPMRPTISVEKQVKAAIYKLCSSAEDRTVAHLFGLGRSTVNENYKEFCHIVVSELERDWLKMMAAAVIPDHVREFQATLEFPQGIRDSNSL</sequence>
<organism evidence="1 2">
    <name type="scientific">Ixodes persulcatus</name>
    <name type="common">Taiga tick</name>
    <dbReference type="NCBI Taxonomy" id="34615"/>
    <lineage>
        <taxon>Eukaryota</taxon>
        <taxon>Metazoa</taxon>
        <taxon>Ecdysozoa</taxon>
        <taxon>Arthropoda</taxon>
        <taxon>Chelicerata</taxon>
        <taxon>Arachnida</taxon>
        <taxon>Acari</taxon>
        <taxon>Parasitiformes</taxon>
        <taxon>Ixodida</taxon>
        <taxon>Ixodoidea</taxon>
        <taxon>Ixodidae</taxon>
        <taxon>Ixodinae</taxon>
        <taxon>Ixodes</taxon>
    </lineage>
</organism>
<gene>
    <name evidence="1" type="ORF">HPB47_022166</name>
</gene>
<dbReference type="EMBL" id="JABSTQ010009266">
    <property type="protein sequence ID" value="KAG0431026.1"/>
    <property type="molecule type" value="Genomic_DNA"/>
</dbReference>
<accession>A0AC60QBF9</accession>